<reference evidence="2" key="1">
    <citation type="submission" date="2020-11" db="EMBL/GenBank/DDBJ databases">
        <authorList>
            <person name="Whitehead M."/>
        </authorList>
    </citation>
    <scope>NUCLEOTIDE SEQUENCE</scope>
    <source>
        <strain evidence="2">EGII</strain>
    </source>
</reference>
<keyword evidence="3" id="KW-1185">Reference proteome</keyword>
<evidence type="ECO:0000313" key="2">
    <source>
        <dbReference type="EMBL" id="CAD6998141.1"/>
    </source>
</evidence>
<comment type="caution">
    <text evidence="2">The sequence shown here is derived from an EMBL/GenBank/DDBJ whole genome shotgun (WGS) entry which is preliminary data.</text>
</comment>
<organism evidence="2 3">
    <name type="scientific">Ceratitis capitata</name>
    <name type="common">Mediterranean fruit fly</name>
    <name type="synonym">Tephritis capitata</name>
    <dbReference type="NCBI Taxonomy" id="7213"/>
    <lineage>
        <taxon>Eukaryota</taxon>
        <taxon>Metazoa</taxon>
        <taxon>Ecdysozoa</taxon>
        <taxon>Arthropoda</taxon>
        <taxon>Hexapoda</taxon>
        <taxon>Insecta</taxon>
        <taxon>Pterygota</taxon>
        <taxon>Neoptera</taxon>
        <taxon>Endopterygota</taxon>
        <taxon>Diptera</taxon>
        <taxon>Brachycera</taxon>
        <taxon>Muscomorpha</taxon>
        <taxon>Tephritoidea</taxon>
        <taxon>Tephritidae</taxon>
        <taxon>Ceratitis</taxon>
        <taxon>Ceratitis</taxon>
    </lineage>
</organism>
<evidence type="ECO:0000256" key="1">
    <source>
        <dbReference type="SAM" id="MobiDB-lite"/>
    </source>
</evidence>
<protein>
    <submittedName>
        <fullName evidence="2">(Mediterranean fruit fly) hypothetical protein</fullName>
    </submittedName>
</protein>
<accession>A0A811UH88</accession>
<proteinExistence type="predicted"/>
<evidence type="ECO:0000313" key="3">
    <source>
        <dbReference type="Proteomes" id="UP000606786"/>
    </source>
</evidence>
<gene>
    <name evidence="2" type="ORF">CCAP1982_LOCUS6752</name>
</gene>
<dbReference type="AlphaFoldDB" id="A0A811UH88"/>
<name>A0A811UH88_CERCA</name>
<feature type="region of interest" description="Disordered" evidence="1">
    <location>
        <begin position="14"/>
        <end position="58"/>
    </location>
</feature>
<dbReference type="Proteomes" id="UP000606786">
    <property type="component" value="Unassembled WGS sequence"/>
</dbReference>
<dbReference type="EMBL" id="CAJHJT010000012">
    <property type="protein sequence ID" value="CAD6998141.1"/>
    <property type="molecule type" value="Genomic_DNA"/>
</dbReference>
<sequence length="160" mass="16964">MIKCGQQLLGATGWPQSQVKQKTKSKSTDLTVSRHNQLNKQLGTKKEKTKTAQSDNKLVSSMDDATTSMSVCLFAQTNSGAASVPVSVSVAATRPIDLPASTTLCPSARLPVGAVNVTTEMERCRCQVVESEVEEGQAGNDIMAKTAPHCNFTSQGGAEY</sequence>
<feature type="compositionally biased region" description="Polar residues" evidence="1">
    <location>
        <begin position="29"/>
        <end position="42"/>
    </location>
</feature>